<dbReference type="AlphaFoldDB" id="A0A3A6TQJ0"/>
<dbReference type="EMBL" id="QYYH01000142">
    <property type="protein sequence ID" value="RJY06989.1"/>
    <property type="molecule type" value="Genomic_DNA"/>
</dbReference>
<gene>
    <name evidence="1" type="ORF">D5R81_16930</name>
</gene>
<keyword evidence="2" id="KW-1185">Reference proteome</keyword>
<name>A0A3A6TQJ0_9GAMM</name>
<evidence type="ECO:0000313" key="2">
    <source>
        <dbReference type="Proteomes" id="UP000273022"/>
    </source>
</evidence>
<organism evidence="1 2">
    <name type="scientific">Parashewanella spongiae</name>
    <dbReference type="NCBI Taxonomy" id="342950"/>
    <lineage>
        <taxon>Bacteria</taxon>
        <taxon>Pseudomonadati</taxon>
        <taxon>Pseudomonadota</taxon>
        <taxon>Gammaproteobacteria</taxon>
        <taxon>Alteromonadales</taxon>
        <taxon>Shewanellaceae</taxon>
        <taxon>Parashewanella</taxon>
    </lineage>
</organism>
<accession>A0A3A6TQJ0</accession>
<dbReference type="Proteomes" id="UP000273022">
    <property type="component" value="Unassembled WGS sequence"/>
</dbReference>
<sequence length="211" mass="23583">MAATTEDEAVSMGILDKLFDSLLRNGTKQNVHRQLWDAMNSGDLRSNCCDALHFNPKLAKKQANGFLPDSQMKRMWRMQDKLGDQSPHAFAVKLTPITPEDPRDGYLLTVKLGNKSVFNQGVIPCPNPASTDKVDKLDRVRFLTTAAHVFALTVKFSSETERVTEQQAREFIELVGGVQEVKSSRITQILELVTVGEQTLTQYVNIVTNSM</sequence>
<protein>
    <submittedName>
        <fullName evidence="1">Uncharacterized protein</fullName>
    </submittedName>
</protein>
<comment type="caution">
    <text evidence="1">The sequence shown here is derived from an EMBL/GenBank/DDBJ whole genome shotgun (WGS) entry which is preliminary data.</text>
</comment>
<proteinExistence type="predicted"/>
<evidence type="ECO:0000313" key="1">
    <source>
        <dbReference type="EMBL" id="RJY06989.1"/>
    </source>
</evidence>
<reference evidence="1 2" key="1">
    <citation type="submission" date="2018-09" db="EMBL/GenBank/DDBJ databases">
        <title>Phylogeny of the Shewanellaceae, and recommendation for two new genera, Pseudoshewanella and Parashewanella.</title>
        <authorList>
            <person name="Wang G."/>
        </authorList>
    </citation>
    <scope>NUCLEOTIDE SEQUENCE [LARGE SCALE GENOMIC DNA]</scope>
    <source>
        <strain evidence="1 2">KCTC 22492</strain>
    </source>
</reference>